<keyword evidence="8" id="KW-1185">Reference proteome</keyword>
<dbReference type="InterPro" id="IPR000175">
    <property type="entry name" value="Na/ntran_symport"/>
</dbReference>
<evidence type="ECO:0000256" key="3">
    <source>
        <dbReference type="ARBA" id="ARBA00022692"/>
    </source>
</evidence>
<dbReference type="Pfam" id="PF00209">
    <property type="entry name" value="SNF"/>
    <property type="match status" value="2"/>
</dbReference>
<gene>
    <name evidence="7" type="ORF">ACFSBT_17050</name>
</gene>
<evidence type="ECO:0000256" key="2">
    <source>
        <dbReference type="ARBA" id="ARBA00022448"/>
    </source>
</evidence>
<feature type="transmembrane region" description="Helical" evidence="6">
    <location>
        <begin position="139"/>
        <end position="157"/>
    </location>
</feature>
<dbReference type="PANTHER" id="PTHR42948">
    <property type="entry name" value="TRANSPORTER"/>
    <property type="match status" value="1"/>
</dbReference>
<dbReference type="Proteomes" id="UP001597187">
    <property type="component" value="Unassembled WGS sequence"/>
</dbReference>
<keyword evidence="3 6" id="KW-0812">Transmembrane</keyword>
<evidence type="ECO:0000256" key="5">
    <source>
        <dbReference type="ARBA" id="ARBA00023136"/>
    </source>
</evidence>
<protein>
    <submittedName>
        <fullName evidence="7">Sodium-dependent transporter</fullName>
    </submittedName>
</protein>
<organism evidence="7 8">
    <name type="scientific">Halomarina rubra</name>
    <dbReference type="NCBI Taxonomy" id="2071873"/>
    <lineage>
        <taxon>Archaea</taxon>
        <taxon>Methanobacteriati</taxon>
        <taxon>Methanobacteriota</taxon>
        <taxon>Stenosarchaea group</taxon>
        <taxon>Halobacteria</taxon>
        <taxon>Halobacteriales</taxon>
        <taxon>Natronomonadaceae</taxon>
        <taxon>Halomarina</taxon>
    </lineage>
</organism>
<evidence type="ECO:0000313" key="7">
    <source>
        <dbReference type="EMBL" id="MFD1514990.1"/>
    </source>
</evidence>
<sequence>MVERETWATRAGFILAAIGSAVGLGNIWRFPFQTATNGGSAFLLVYLVAVLVIGIPALLGEFVIGRRSNINAIEAFNKLGRPQWAFIGAIGVIGSFWTLSYYSVVGGWVIRFVYGFGSGVVLDAPQEYFGSVAAGPEAAALHALFMLITVTIVALGIEDGIELATKFMVPSIVVLLLGLAVYAFTLPGAGAGYEFYLSPDFAAVSNNAMTVVPAAAGQALFSLSVGFSVMITYASYLGKDDSLTADGLTIAVSNTFVGVLAGLVVIPLLFAAGIGIGDGGLVSGGGGAGAVFVGVTTALADLPGVAAQVVGVVFFGTVLVAALSSSISLLEAVVSYLVDNYRLSRAPTAAGLGTVIFLLGVPSALDTAWLTWFDGIGVSLFLPVAVFLVVLFVGWILGAEAVDELRQGTSGGSTLPMVWLWGLRTVVLLAILAVLALNFYDLFLTPEAGDYYIVPPGL</sequence>
<dbReference type="InterPro" id="IPR037272">
    <property type="entry name" value="SNS_sf"/>
</dbReference>
<feature type="transmembrane region" description="Helical" evidence="6">
    <location>
        <begin position="418"/>
        <end position="440"/>
    </location>
</feature>
<dbReference type="NCBIfam" id="NF037979">
    <property type="entry name" value="Na_transp"/>
    <property type="match status" value="1"/>
</dbReference>
<dbReference type="GO" id="GO:0016020">
    <property type="term" value="C:membrane"/>
    <property type="evidence" value="ECO:0007669"/>
    <property type="project" value="UniProtKB-SubCell"/>
</dbReference>
<keyword evidence="4 6" id="KW-1133">Transmembrane helix</keyword>
<dbReference type="RefSeq" id="WP_250874916.1">
    <property type="nucleotide sequence ID" value="NZ_JALXFV010000008.1"/>
</dbReference>
<reference evidence="7 8" key="1">
    <citation type="journal article" date="2019" name="Int. J. Syst. Evol. Microbiol.">
        <title>The Global Catalogue of Microorganisms (GCM) 10K type strain sequencing project: providing services to taxonomists for standard genome sequencing and annotation.</title>
        <authorList>
            <consortium name="The Broad Institute Genomics Platform"/>
            <consortium name="The Broad Institute Genome Sequencing Center for Infectious Disease"/>
            <person name="Wu L."/>
            <person name="Ma J."/>
        </authorList>
    </citation>
    <scope>NUCLEOTIDE SEQUENCE [LARGE SCALE GENOMIC DNA]</scope>
    <source>
        <strain evidence="7 8">CGMCC 1.12563</strain>
    </source>
</reference>
<feature type="transmembrane region" description="Helical" evidence="6">
    <location>
        <begin position="312"/>
        <end position="338"/>
    </location>
</feature>
<evidence type="ECO:0000256" key="1">
    <source>
        <dbReference type="ARBA" id="ARBA00004141"/>
    </source>
</evidence>
<evidence type="ECO:0000256" key="4">
    <source>
        <dbReference type="ARBA" id="ARBA00022989"/>
    </source>
</evidence>
<feature type="transmembrane region" description="Helical" evidence="6">
    <location>
        <begin position="248"/>
        <end position="274"/>
    </location>
</feature>
<feature type="transmembrane region" description="Helical" evidence="6">
    <location>
        <begin position="350"/>
        <end position="373"/>
    </location>
</feature>
<feature type="transmembrane region" description="Helical" evidence="6">
    <location>
        <begin position="84"/>
        <end position="104"/>
    </location>
</feature>
<dbReference type="AlphaFoldDB" id="A0ABD6B049"/>
<dbReference type="PROSITE" id="PS50267">
    <property type="entry name" value="NA_NEUROTRAN_SYMP_3"/>
    <property type="match status" value="1"/>
</dbReference>
<feature type="transmembrane region" description="Helical" evidence="6">
    <location>
        <begin position="40"/>
        <end position="64"/>
    </location>
</feature>
<proteinExistence type="predicted"/>
<feature type="transmembrane region" description="Helical" evidence="6">
    <location>
        <begin position="7"/>
        <end position="28"/>
    </location>
</feature>
<comment type="caution">
    <text evidence="7">The sequence shown here is derived from an EMBL/GenBank/DDBJ whole genome shotgun (WGS) entry which is preliminary data.</text>
</comment>
<feature type="transmembrane region" description="Helical" evidence="6">
    <location>
        <begin position="169"/>
        <end position="191"/>
    </location>
</feature>
<feature type="transmembrane region" description="Helical" evidence="6">
    <location>
        <begin position="380"/>
        <end position="398"/>
    </location>
</feature>
<comment type="subcellular location">
    <subcellularLocation>
        <location evidence="1">Membrane</location>
        <topology evidence="1">Multi-pass membrane protein</topology>
    </subcellularLocation>
</comment>
<feature type="transmembrane region" description="Helical" evidence="6">
    <location>
        <begin position="211"/>
        <end position="236"/>
    </location>
</feature>
<name>A0ABD6B049_9EURY</name>
<accession>A0ABD6B049</accession>
<dbReference type="PRINTS" id="PR00176">
    <property type="entry name" value="NANEUSMPORT"/>
</dbReference>
<dbReference type="EMBL" id="JBHUDC010000008">
    <property type="protein sequence ID" value="MFD1514990.1"/>
    <property type="molecule type" value="Genomic_DNA"/>
</dbReference>
<evidence type="ECO:0000313" key="8">
    <source>
        <dbReference type="Proteomes" id="UP001597187"/>
    </source>
</evidence>
<keyword evidence="2" id="KW-0813">Transport</keyword>
<keyword evidence="5 6" id="KW-0472">Membrane</keyword>
<dbReference type="PANTHER" id="PTHR42948:SF1">
    <property type="entry name" value="TRANSPORTER"/>
    <property type="match status" value="1"/>
</dbReference>
<dbReference type="CDD" id="cd10336">
    <property type="entry name" value="SLC6sbd_Tyt1-Like"/>
    <property type="match status" value="1"/>
</dbReference>
<dbReference type="SUPFAM" id="SSF161070">
    <property type="entry name" value="SNF-like"/>
    <property type="match status" value="1"/>
</dbReference>
<evidence type="ECO:0000256" key="6">
    <source>
        <dbReference type="SAM" id="Phobius"/>
    </source>
</evidence>
<dbReference type="InterPro" id="IPR047218">
    <property type="entry name" value="YocR/YhdH-like"/>
</dbReference>